<dbReference type="InterPro" id="IPR001173">
    <property type="entry name" value="Glyco_trans_2-like"/>
</dbReference>
<comment type="caution">
    <text evidence="8">The sequence shown here is derived from an EMBL/GenBank/DDBJ whole genome shotgun (WGS) entry which is preliminary data.</text>
</comment>
<dbReference type="PANTHER" id="PTHR10859:SF114">
    <property type="entry name" value="DOLICHOL-PHOSPHATE MANNOSYLTRANSFERASE"/>
    <property type="match status" value="1"/>
</dbReference>
<feature type="transmembrane region" description="Helical" evidence="5">
    <location>
        <begin position="226"/>
        <end position="249"/>
    </location>
</feature>
<dbReference type="Gene3D" id="3.90.550.10">
    <property type="entry name" value="Spore Coat Polysaccharide Biosynthesis Protein SpsA, Chain A"/>
    <property type="match status" value="1"/>
</dbReference>
<evidence type="ECO:0000256" key="3">
    <source>
        <dbReference type="ARBA" id="ARBA00022989"/>
    </source>
</evidence>
<proteinExistence type="predicted"/>
<evidence type="ECO:0000256" key="4">
    <source>
        <dbReference type="ARBA" id="ARBA00023136"/>
    </source>
</evidence>
<dbReference type="EMBL" id="DVFJ01000013">
    <property type="protein sequence ID" value="HIQ71495.1"/>
    <property type="molecule type" value="Genomic_DNA"/>
</dbReference>
<evidence type="ECO:0000313" key="9">
    <source>
        <dbReference type="Proteomes" id="UP000886887"/>
    </source>
</evidence>
<dbReference type="SUPFAM" id="SSF53448">
    <property type="entry name" value="Nucleotide-diphospho-sugar transferases"/>
    <property type="match status" value="1"/>
</dbReference>
<evidence type="ECO:0000256" key="5">
    <source>
        <dbReference type="SAM" id="Phobius"/>
    </source>
</evidence>
<dbReference type="AlphaFoldDB" id="A0A9D1CQB9"/>
<dbReference type="Pfam" id="PF04138">
    <property type="entry name" value="GtrA_DPMS_TM"/>
    <property type="match status" value="1"/>
</dbReference>
<dbReference type="PANTHER" id="PTHR10859">
    <property type="entry name" value="GLYCOSYL TRANSFERASE"/>
    <property type="match status" value="1"/>
</dbReference>
<evidence type="ECO:0000313" key="8">
    <source>
        <dbReference type="EMBL" id="HIQ71495.1"/>
    </source>
</evidence>
<comment type="subcellular location">
    <subcellularLocation>
        <location evidence="1">Membrane</location>
        <topology evidence="1">Multi-pass membrane protein</topology>
    </subcellularLocation>
</comment>
<feature type="transmembrane region" description="Helical" evidence="5">
    <location>
        <begin position="261"/>
        <end position="280"/>
    </location>
</feature>
<evidence type="ECO:0000256" key="2">
    <source>
        <dbReference type="ARBA" id="ARBA00022692"/>
    </source>
</evidence>
<reference evidence="8" key="2">
    <citation type="journal article" date="2021" name="PeerJ">
        <title>Extensive microbial diversity within the chicken gut microbiome revealed by metagenomics and culture.</title>
        <authorList>
            <person name="Gilroy R."/>
            <person name="Ravi A."/>
            <person name="Getino M."/>
            <person name="Pursley I."/>
            <person name="Horton D.L."/>
            <person name="Alikhan N.F."/>
            <person name="Baker D."/>
            <person name="Gharbi K."/>
            <person name="Hall N."/>
            <person name="Watson M."/>
            <person name="Adriaenssens E.M."/>
            <person name="Foster-Nyarko E."/>
            <person name="Jarju S."/>
            <person name="Secka A."/>
            <person name="Antonio M."/>
            <person name="Oren A."/>
            <person name="Chaudhuri R.R."/>
            <person name="La Ragione R."/>
            <person name="Hildebrand F."/>
            <person name="Pallen M.J."/>
        </authorList>
    </citation>
    <scope>NUCLEOTIDE SEQUENCE</scope>
    <source>
        <strain evidence="8">ChiSxjej2B14-6234</strain>
    </source>
</reference>
<sequence length="360" mass="39885">MPTENDKRYLVLIPAYKPDERLITLTEALVARGLRVLLVDDGGQERFLHIFARCEQAGAHVVRHAVNMGKGRALKTGLNEILLHFADVRGVVTADADGQHTPDDIEKVIAAMEEHPRALVLGSRAFTGNVPFKSRAGNAITRVVYHLASGVRVYDTQTGLRGLPADSLQAMVAIDGERYEYEMNVLLKLREMNMPVVEVPIQTIYIDDNKGSHFHPVRDAWRIYRVILRFIFSSAASFAIDYGLYLLLYPLFARLLLAHPGWAAGVSYAASRIVSSLVNYHLNKHTVFGGQGGHSAIARYYALAAVQLLVGAGLTSLLARVVPAGLAKLPIDACLFCISFIIQRDFVFRSRHQRRASRDA</sequence>
<dbReference type="Proteomes" id="UP000886887">
    <property type="component" value="Unassembled WGS sequence"/>
</dbReference>
<dbReference type="GO" id="GO:0000271">
    <property type="term" value="P:polysaccharide biosynthetic process"/>
    <property type="evidence" value="ECO:0007669"/>
    <property type="project" value="InterPro"/>
</dbReference>
<feature type="domain" description="Glycosyltransferase 2-like" evidence="6">
    <location>
        <begin position="11"/>
        <end position="135"/>
    </location>
</feature>
<dbReference type="InterPro" id="IPR007267">
    <property type="entry name" value="GtrA_DPMS_TM"/>
</dbReference>
<feature type="transmembrane region" description="Helical" evidence="5">
    <location>
        <begin position="300"/>
        <end position="323"/>
    </location>
</feature>
<dbReference type="GO" id="GO:0006487">
    <property type="term" value="P:protein N-linked glycosylation"/>
    <property type="evidence" value="ECO:0007669"/>
    <property type="project" value="TreeGrafter"/>
</dbReference>
<reference evidence="8" key="1">
    <citation type="submission" date="2020-10" db="EMBL/GenBank/DDBJ databases">
        <authorList>
            <person name="Gilroy R."/>
        </authorList>
    </citation>
    <scope>NUCLEOTIDE SEQUENCE</scope>
    <source>
        <strain evidence="8">ChiSxjej2B14-6234</strain>
    </source>
</reference>
<organism evidence="8 9">
    <name type="scientific">Candidatus Onthenecus intestinigallinarum</name>
    <dbReference type="NCBI Taxonomy" id="2840875"/>
    <lineage>
        <taxon>Bacteria</taxon>
        <taxon>Bacillati</taxon>
        <taxon>Bacillota</taxon>
        <taxon>Clostridia</taxon>
        <taxon>Eubacteriales</taxon>
        <taxon>Candidatus Onthenecus</taxon>
    </lineage>
</organism>
<evidence type="ECO:0000256" key="1">
    <source>
        <dbReference type="ARBA" id="ARBA00004141"/>
    </source>
</evidence>
<name>A0A9D1CQB9_9FIRM</name>
<accession>A0A9D1CQB9</accession>
<keyword evidence="2 5" id="KW-0812">Transmembrane</keyword>
<evidence type="ECO:0000259" key="7">
    <source>
        <dbReference type="Pfam" id="PF04138"/>
    </source>
</evidence>
<feature type="transmembrane region" description="Helical" evidence="5">
    <location>
        <begin position="329"/>
        <end position="348"/>
    </location>
</feature>
<dbReference type="GO" id="GO:0016020">
    <property type="term" value="C:membrane"/>
    <property type="evidence" value="ECO:0007669"/>
    <property type="project" value="UniProtKB-SubCell"/>
</dbReference>
<dbReference type="InterPro" id="IPR029044">
    <property type="entry name" value="Nucleotide-diphossugar_trans"/>
</dbReference>
<gene>
    <name evidence="8" type="ORF">IAB73_04710</name>
</gene>
<protein>
    <submittedName>
        <fullName evidence="8">Bifunctional glycosyltransferase family 2/GtrA family protein</fullName>
    </submittedName>
</protein>
<evidence type="ECO:0000259" key="6">
    <source>
        <dbReference type="Pfam" id="PF00535"/>
    </source>
</evidence>
<feature type="domain" description="GtrA/DPMS transmembrane" evidence="7">
    <location>
        <begin position="229"/>
        <end position="348"/>
    </location>
</feature>
<keyword evidence="4 5" id="KW-0472">Membrane</keyword>
<keyword evidence="3 5" id="KW-1133">Transmembrane helix</keyword>
<dbReference type="Pfam" id="PF00535">
    <property type="entry name" value="Glycos_transf_2"/>
    <property type="match status" value="1"/>
</dbReference>
<dbReference type="CDD" id="cd04179">
    <property type="entry name" value="DPM_DPG-synthase_like"/>
    <property type="match status" value="1"/>
</dbReference>